<proteinExistence type="predicted"/>
<keyword evidence="2" id="KW-1185">Reference proteome</keyword>
<reference evidence="1 2" key="1">
    <citation type="journal article" date="2021" name="Hortic Res">
        <title>High-quality reference genome and annotation aids understanding of berry development for evergreen blueberry (Vaccinium darrowii).</title>
        <authorList>
            <person name="Yu J."/>
            <person name="Hulse-Kemp A.M."/>
            <person name="Babiker E."/>
            <person name="Staton M."/>
        </authorList>
    </citation>
    <scope>NUCLEOTIDE SEQUENCE [LARGE SCALE GENOMIC DNA]</scope>
    <source>
        <strain evidence="2">cv. NJ 8807/NJ 8810</strain>
        <tissue evidence="1">Young leaf</tissue>
    </source>
</reference>
<comment type="caution">
    <text evidence="1">The sequence shown here is derived from an EMBL/GenBank/DDBJ whole genome shotgun (WGS) entry which is preliminary data.</text>
</comment>
<gene>
    <name evidence="1" type="ORF">Vadar_026414</name>
</gene>
<evidence type="ECO:0000313" key="1">
    <source>
        <dbReference type="EMBL" id="KAH7855576.1"/>
    </source>
</evidence>
<sequence length="763" mass="86131">MANLENWTRCRPREKPEPKWCESLCPGQALQRYGRSICFRVADLERKKVFEFYCIPFDFDDNQPRNLYDGEEQPPSLPTGIHPFQTSGYIPWLSTFAAVGSSLFCFGGESRTDSGSGVLPSSAIYRYPSCECIRGRWYTYPRFRMICARYEPQIIDLRVRKVLVIGGIGRNRNLEDDDSWAEFFDPYCDSCIPESSLPIKLRGSPRVVTADLRSCNQILVASTFSNAAFVCDVTTLMWEIFDQSDEFVFGKGTGHSQPLSHVEGKAAVVRDTILCWFGFRGDLLRAYDLNLKMWFEKPIEGLKKVGKLMPDQYDNDFSLLPLDHEHICLLWFDHSPYAPETLYSVLHCMKVLVSIDYAREHPMVRASVISFRSYVLNQNACQIKAVVLERNAFETTALRDTESKEGRAAAMATTKAVGKRKRKTGSTKGEPKLFFSLKPEQHGRTICFRAAQYSTRSIDFYCIPVDDDLNHAANDSQPPELYVTPPEHIFPFQSSTNISESSSFAAVGKSMYCVGGHAKGKASSAIYRFDTTGGYKGFWYPNPFDLCCPRVAPSTIVIDGKLFIIGAHVVSEGAPLAEVFDPSSKSSLIVESPLASFHESLYFVTAALLDRNQILVACTYARDAYLLDVKTGAWVQVDHNIDFAAVSREAAVVLKTTLCWCDYGLQMLLAYDLNLKRWFKTSIKHLKRVGRRLKDKELSKFSLFTLDENHLCLLWVDHVEQFLLHCTKVGVSLSDNRFRAAVASSRSYVLRDGSSFIDGLLLS</sequence>
<accession>A0ACB7YPL2</accession>
<dbReference type="EMBL" id="CM037161">
    <property type="protein sequence ID" value="KAH7855576.1"/>
    <property type="molecule type" value="Genomic_DNA"/>
</dbReference>
<organism evidence="1 2">
    <name type="scientific">Vaccinium darrowii</name>
    <dbReference type="NCBI Taxonomy" id="229202"/>
    <lineage>
        <taxon>Eukaryota</taxon>
        <taxon>Viridiplantae</taxon>
        <taxon>Streptophyta</taxon>
        <taxon>Embryophyta</taxon>
        <taxon>Tracheophyta</taxon>
        <taxon>Spermatophyta</taxon>
        <taxon>Magnoliopsida</taxon>
        <taxon>eudicotyledons</taxon>
        <taxon>Gunneridae</taxon>
        <taxon>Pentapetalae</taxon>
        <taxon>asterids</taxon>
        <taxon>Ericales</taxon>
        <taxon>Ericaceae</taxon>
        <taxon>Vaccinioideae</taxon>
        <taxon>Vaccinieae</taxon>
        <taxon>Vaccinium</taxon>
    </lineage>
</organism>
<protein>
    <submittedName>
        <fullName evidence="1">Uncharacterized protein</fullName>
    </submittedName>
</protein>
<dbReference type="Proteomes" id="UP000828048">
    <property type="component" value="Chromosome 11"/>
</dbReference>
<evidence type="ECO:0000313" key="2">
    <source>
        <dbReference type="Proteomes" id="UP000828048"/>
    </source>
</evidence>
<name>A0ACB7YPL2_9ERIC</name>